<dbReference type="EC" id="3.1.4.-" evidence="3"/>
<keyword evidence="1" id="KW-0812">Transmembrane</keyword>
<dbReference type="RefSeq" id="WP_369600428.1">
    <property type="nucleotide sequence ID" value="NZ_CP154858.1"/>
</dbReference>
<keyword evidence="1" id="KW-1133">Transmembrane helix</keyword>
<dbReference type="InterPro" id="IPR003607">
    <property type="entry name" value="HD/PDEase_dom"/>
</dbReference>
<organism evidence="3">
    <name type="scientific">Thermohahella caldifontis</name>
    <dbReference type="NCBI Taxonomy" id="3142973"/>
    <lineage>
        <taxon>Bacteria</taxon>
        <taxon>Pseudomonadati</taxon>
        <taxon>Pseudomonadota</taxon>
        <taxon>Gammaproteobacteria</taxon>
        <taxon>Oceanospirillales</taxon>
        <taxon>Hahellaceae</taxon>
        <taxon>Thermohahella</taxon>
    </lineage>
</organism>
<reference evidence="3" key="1">
    <citation type="submission" date="2024-05" db="EMBL/GenBank/DDBJ databases">
        <title>Genome sequencing of novel strain.</title>
        <authorList>
            <person name="Ganbat D."/>
            <person name="Ganbat S."/>
            <person name="Lee S.-J."/>
        </authorList>
    </citation>
    <scope>NUCLEOTIDE SEQUENCE</scope>
    <source>
        <strain evidence="3">SMD15-11</strain>
    </source>
</reference>
<evidence type="ECO:0000313" key="3">
    <source>
        <dbReference type="EMBL" id="XDT71393.1"/>
    </source>
</evidence>
<proteinExistence type="predicted"/>
<dbReference type="AlphaFoldDB" id="A0AB39USV1"/>
<feature type="transmembrane region" description="Helical" evidence="1">
    <location>
        <begin position="173"/>
        <end position="199"/>
    </location>
</feature>
<keyword evidence="3" id="KW-0378">Hydrolase</keyword>
<accession>A0AB39USV1</accession>
<dbReference type="GO" id="GO:0008081">
    <property type="term" value="F:phosphoric diester hydrolase activity"/>
    <property type="evidence" value="ECO:0007669"/>
    <property type="project" value="UniProtKB-ARBA"/>
</dbReference>
<dbReference type="Gene3D" id="1.10.3210.10">
    <property type="entry name" value="Hypothetical protein af1432"/>
    <property type="match status" value="1"/>
</dbReference>
<evidence type="ECO:0000259" key="2">
    <source>
        <dbReference type="PROSITE" id="PS51832"/>
    </source>
</evidence>
<dbReference type="InterPro" id="IPR037522">
    <property type="entry name" value="HD_GYP_dom"/>
</dbReference>
<dbReference type="SUPFAM" id="SSF109604">
    <property type="entry name" value="HD-domain/PDEase-like"/>
    <property type="match status" value="1"/>
</dbReference>
<evidence type="ECO:0000256" key="1">
    <source>
        <dbReference type="SAM" id="Phobius"/>
    </source>
</evidence>
<dbReference type="KEGG" id="tcd:AAIA72_11320"/>
<dbReference type="PROSITE" id="PS51832">
    <property type="entry name" value="HD_GYP"/>
    <property type="match status" value="1"/>
</dbReference>
<keyword evidence="1" id="KW-0472">Membrane</keyword>
<feature type="domain" description="HD-GYP" evidence="2">
    <location>
        <begin position="213"/>
        <end position="408"/>
    </location>
</feature>
<gene>
    <name evidence="3" type="ORF">AAIA72_11320</name>
</gene>
<dbReference type="InterPro" id="IPR052020">
    <property type="entry name" value="Cyclic_di-GMP/3'3'-cGAMP_PDE"/>
</dbReference>
<dbReference type="CDD" id="cd00077">
    <property type="entry name" value="HDc"/>
    <property type="match status" value="1"/>
</dbReference>
<protein>
    <submittedName>
        <fullName evidence="3">HD-GYP domain-containing protein</fullName>
        <ecNumber evidence="3">3.1.4.-</ecNumber>
    </submittedName>
</protein>
<dbReference type="SMART" id="SM00471">
    <property type="entry name" value="HDc"/>
    <property type="match status" value="1"/>
</dbReference>
<dbReference type="PANTHER" id="PTHR45228">
    <property type="entry name" value="CYCLIC DI-GMP PHOSPHODIESTERASE TM_0186-RELATED"/>
    <property type="match status" value="1"/>
</dbReference>
<sequence>METVPVPRHLLKKMLLAGLVLALLVSLLTVMAELEWIDEELSSAAIALAEQAHRQMPAGLDRLEEPQREAWMKDFLIRQAQPGTNHFIFMELYNNVREEIGNAGIADISGLKAELDRGRHLFAWRDKADYRRIWKDGNLYLQVWVSLKGQTADDFSGYLEGVFRVSPENLRGLYMRVALAVAFVVSAILLAVIIVYPVVRRQHERILDHAREVTQSNIDLLRVLGNAIAKRDSDTHAHNYRVTLYSIWLAEARGLAHDTIRALIKGAFLHDVGKIAIPDKILHKPGPLDEEEFRIMKTHPAHGKDIVESNPWLAEAVDVVWGHHEKFDGSGYPQGLKGKAIPVNARIFCIADVFDALTSRRPYKEPFPFDKSVAILQEGRGRHFDPELLDLFLVHARKWYQTIQRMKDNELHGAIRTKMTEYFN</sequence>
<name>A0AB39USV1_9GAMM</name>
<dbReference type="EMBL" id="CP154858">
    <property type="protein sequence ID" value="XDT71393.1"/>
    <property type="molecule type" value="Genomic_DNA"/>
</dbReference>
<dbReference type="PANTHER" id="PTHR45228:SF5">
    <property type="entry name" value="CYCLIC DI-GMP PHOSPHODIESTERASE VC_1348-RELATED"/>
    <property type="match status" value="1"/>
</dbReference>
<dbReference type="Pfam" id="PF13487">
    <property type="entry name" value="HD_5"/>
    <property type="match status" value="1"/>
</dbReference>